<dbReference type="EnsemblMetazoa" id="CapteT224836">
    <property type="protein sequence ID" value="CapteP224836"/>
    <property type="gene ID" value="CapteG224836"/>
</dbReference>
<evidence type="ECO:0000256" key="7">
    <source>
        <dbReference type="RuleBase" id="RU000487"/>
    </source>
</evidence>
<evidence type="ECO:0000313" key="9">
    <source>
        <dbReference type="EnsemblMetazoa" id="CapteP224836"/>
    </source>
</evidence>
<dbReference type="SUPFAM" id="SSF53067">
    <property type="entry name" value="Actin-like ATPase domain"/>
    <property type="match status" value="2"/>
</dbReference>
<dbReference type="GO" id="GO:0005856">
    <property type="term" value="C:cytoskeleton"/>
    <property type="evidence" value="ECO:0007669"/>
    <property type="project" value="UniProtKB-SubCell"/>
</dbReference>
<reference evidence="10" key="1">
    <citation type="submission" date="2012-12" db="EMBL/GenBank/DDBJ databases">
        <authorList>
            <person name="Hellsten U."/>
            <person name="Grimwood J."/>
            <person name="Chapman J.A."/>
            <person name="Shapiro H."/>
            <person name="Aerts A."/>
            <person name="Otillar R.P."/>
            <person name="Terry A.Y."/>
            <person name="Boore J.L."/>
            <person name="Simakov O."/>
            <person name="Marletaz F."/>
            <person name="Cho S.-J."/>
            <person name="Edsinger-Gonzales E."/>
            <person name="Havlak P."/>
            <person name="Kuo D.-H."/>
            <person name="Larsson T."/>
            <person name="Lv J."/>
            <person name="Arendt D."/>
            <person name="Savage R."/>
            <person name="Osoegawa K."/>
            <person name="de Jong P."/>
            <person name="Lindberg D.R."/>
            <person name="Seaver E.C."/>
            <person name="Weisblat D.A."/>
            <person name="Putnam N.H."/>
            <person name="Grigoriev I.V."/>
            <person name="Rokhsar D.S."/>
        </authorList>
    </citation>
    <scope>NUCLEOTIDE SEQUENCE</scope>
    <source>
        <strain evidence="10">I ESC-2004</strain>
    </source>
</reference>
<gene>
    <name evidence="8" type="ORF">CAPTEDRAFT_224836</name>
</gene>
<dbReference type="HOGENOM" id="CLU_027965_0_2_1"/>
<reference evidence="8 10" key="2">
    <citation type="journal article" date="2013" name="Nature">
        <title>Insights into bilaterian evolution from three spiralian genomes.</title>
        <authorList>
            <person name="Simakov O."/>
            <person name="Marletaz F."/>
            <person name="Cho S.J."/>
            <person name="Edsinger-Gonzales E."/>
            <person name="Havlak P."/>
            <person name="Hellsten U."/>
            <person name="Kuo D.H."/>
            <person name="Larsson T."/>
            <person name="Lv J."/>
            <person name="Arendt D."/>
            <person name="Savage R."/>
            <person name="Osoegawa K."/>
            <person name="de Jong P."/>
            <person name="Grimwood J."/>
            <person name="Chapman J.A."/>
            <person name="Shapiro H."/>
            <person name="Aerts A."/>
            <person name="Otillar R.P."/>
            <person name="Terry A.Y."/>
            <person name="Boore J.L."/>
            <person name="Grigoriev I.V."/>
            <person name="Lindberg D.R."/>
            <person name="Seaver E.C."/>
            <person name="Weisblat D.A."/>
            <person name="Putnam N.H."/>
            <person name="Rokhsar D.S."/>
        </authorList>
    </citation>
    <scope>NUCLEOTIDE SEQUENCE</scope>
    <source>
        <strain evidence="8 10">I ESC-2004</strain>
    </source>
</reference>
<accession>R7T5B0</accession>
<dbReference type="SMART" id="SM00268">
    <property type="entry name" value="ACTIN"/>
    <property type="match status" value="1"/>
</dbReference>
<keyword evidence="10" id="KW-1185">Reference proteome</keyword>
<evidence type="ECO:0000256" key="4">
    <source>
        <dbReference type="ARBA" id="ARBA00022741"/>
    </source>
</evidence>
<dbReference type="Pfam" id="PF00022">
    <property type="entry name" value="Actin"/>
    <property type="match status" value="1"/>
</dbReference>
<keyword evidence="5" id="KW-0067">ATP-binding</keyword>
<sequence length="368" mass="41051">MAGASGELPIVMDNGSGQIKIGFAAADQPNETFPSLVGTHRLYGMPTLKDKYYGHEAMSKIGILDLKSPIERGISTNWDHVENLWHHAIYDVMKIQPENHPMFITEVPFNPKCNREKMTQILFETFECPSLFVGTTSDLCLYASGRTTGLVVESGFGVTELAPIFERHCFKHAATRVDFGGSDLTEMLVNMLSERGYQFSKTQRIRDVNGMKRMLCYVAQDPNTEPEVLKHYELPDGQMITLGSERHRCPEVLFDNTFTTMFGKEAWGLQGLIHNTVQQCGIDVKGILYKNIIIAGGSTLFPGMSARLRKEVQAMTQLPVEVHEPPLRGNAAWQGASMLAALPSFRANFITKTEYDESGPAIVHRKCT</sequence>
<dbReference type="FunFam" id="3.30.420.40:FF:000148">
    <property type="entry name" value="Actin, alpha skeletal muscle"/>
    <property type="match status" value="1"/>
</dbReference>
<proteinExistence type="inferred from homology"/>
<evidence type="ECO:0000256" key="5">
    <source>
        <dbReference type="ARBA" id="ARBA00022840"/>
    </source>
</evidence>
<dbReference type="Gene3D" id="3.30.420.40">
    <property type="match status" value="2"/>
</dbReference>
<name>R7T5B0_CAPTE</name>
<comment type="similarity">
    <text evidence="7">Belongs to the actin family.</text>
</comment>
<dbReference type="InterPro" id="IPR043129">
    <property type="entry name" value="ATPase_NBD"/>
</dbReference>
<comment type="function">
    <text evidence="1">Actins are highly conserved proteins that are involved in various types of cell motility and are ubiquitously expressed in all eukaryotic cells.</text>
</comment>
<dbReference type="EMBL" id="KB311889">
    <property type="protein sequence ID" value="ELT88278.1"/>
    <property type="molecule type" value="Genomic_DNA"/>
</dbReference>
<evidence type="ECO:0000256" key="6">
    <source>
        <dbReference type="ARBA" id="ARBA00023212"/>
    </source>
</evidence>
<dbReference type="PANTHER" id="PTHR11937">
    <property type="entry name" value="ACTIN"/>
    <property type="match status" value="1"/>
</dbReference>
<dbReference type="STRING" id="283909.R7T5B0"/>
<organism evidence="8">
    <name type="scientific">Capitella teleta</name>
    <name type="common">Polychaete worm</name>
    <dbReference type="NCBI Taxonomy" id="283909"/>
    <lineage>
        <taxon>Eukaryota</taxon>
        <taxon>Metazoa</taxon>
        <taxon>Spiralia</taxon>
        <taxon>Lophotrochozoa</taxon>
        <taxon>Annelida</taxon>
        <taxon>Polychaeta</taxon>
        <taxon>Sedentaria</taxon>
        <taxon>Scolecida</taxon>
        <taxon>Capitellidae</taxon>
        <taxon>Capitella</taxon>
    </lineage>
</organism>
<evidence type="ECO:0000313" key="8">
    <source>
        <dbReference type="EMBL" id="ELT88278.1"/>
    </source>
</evidence>
<keyword evidence="3" id="KW-0963">Cytoplasm</keyword>
<protein>
    <submittedName>
        <fullName evidence="8 9">Uncharacterized protein</fullName>
    </submittedName>
</protein>
<keyword evidence="4" id="KW-0547">Nucleotide-binding</keyword>
<dbReference type="EMBL" id="AMQN01015422">
    <property type="status" value="NOT_ANNOTATED_CDS"/>
    <property type="molecule type" value="Genomic_DNA"/>
</dbReference>
<dbReference type="GO" id="GO:0005524">
    <property type="term" value="F:ATP binding"/>
    <property type="evidence" value="ECO:0007669"/>
    <property type="project" value="UniProtKB-KW"/>
</dbReference>
<dbReference type="Gene3D" id="3.90.640.10">
    <property type="entry name" value="Actin, Chain A, domain 4"/>
    <property type="match status" value="1"/>
</dbReference>
<evidence type="ECO:0000256" key="3">
    <source>
        <dbReference type="ARBA" id="ARBA00022490"/>
    </source>
</evidence>
<reference evidence="9" key="3">
    <citation type="submission" date="2015-06" db="UniProtKB">
        <authorList>
            <consortium name="EnsemblMetazoa"/>
        </authorList>
    </citation>
    <scope>IDENTIFICATION</scope>
</reference>
<dbReference type="AlphaFoldDB" id="R7T5B0"/>
<dbReference type="Proteomes" id="UP000014760">
    <property type="component" value="Unassembled WGS sequence"/>
</dbReference>
<evidence type="ECO:0000256" key="1">
    <source>
        <dbReference type="ARBA" id="ARBA00003520"/>
    </source>
</evidence>
<keyword evidence="6" id="KW-0206">Cytoskeleton</keyword>
<dbReference type="InterPro" id="IPR004000">
    <property type="entry name" value="Actin"/>
</dbReference>
<evidence type="ECO:0000313" key="10">
    <source>
        <dbReference type="Proteomes" id="UP000014760"/>
    </source>
</evidence>
<dbReference type="PRINTS" id="PR00190">
    <property type="entry name" value="ACTIN"/>
</dbReference>
<comment type="subcellular location">
    <subcellularLocation>
        <location evidence="2">Cytoplasm</location>
        <location evidence="2">Cytoskeleton</location>
    </subcellularLocation>
</comment>
<evidence type="ECO:0000256" key="2">
    <source>
        <dbReference type="ARBA" id="ARBA00004245"/>
    </source>
</evidence>